<gene>
    <name evidence="1" type="ORF">Col01nite_31190</name>
</gene>
<accession>A0ABQ4DE14</accession>
<reference evidence="1 2" key="1">
    <citation type="submission" date="2021-01" db="EMBL/GenBank/DDBJ databases">
        <title>Whole genome shotgun sequence of Cellulomonas oligotrophica NBRC 109435.</title>
        <authorList>
            <person name="Komaki H."/>
            <person name="Tamura T."/>
        </authorList>
    </citation>
    <scope>NUCLEOTIDE SEQUENCE [LARGE SCALE GENOMIC DNA]</scope>
    <source>
        <strain evidence="1 2">NBRC 109435</strain>
    </source>
</reference>
<evidence type="ECO:0000313" key="1">
    <source>
        <dbReference type="EMBL" id="GIG33960.1"/>
    </source>
</evidence>
<proteinExistence type="predicted"/>
<organism evidence="1 2">
    <name type="scientific">Cellulomonas oligotrophica</name>
    <dbReference type="NCBI Taxonomy" id="931536"/>
    <lineage>
        <taxon>Bacteria</taxon>
        <taxon>Bacillati</taxon>
        <taxon>Actinomycetota</taxon>
        <taxon>Actinomycetes</taxon>
        <taxon>Micrococcales</taxon>
        <taxon>Cellulomonadaceae</taxon>
        <taxon>Cellulomonas</taxon>
    </lineage>
</organism>
<sequence length="76" mass="8554">MRRPSIVRRRNLDQIFIVRVRLKAYGDNTPQGYSRSGAKRLHSEVRSAGIGRAAWYGVHDEAARCRPRAMRGGGST</sequence>
<dbReference type="EMBL" id="BONN01000011">
    <property type="protein sequence ID" value="GIG33960.1"/>
    <property type="molecule type" value="Genomic_DNA"/>
</dbReference>
<protein>
    <submittedName>
        <fullName evidence="1">Uncharacterized protein</fullName>
    </submittedName>
</protein>
<evidence type="ECO:0000313" key="2">
    <source>
        <dbReference type="Proteomes" id="UP000618382"/>
    </source>
</evidence>
<keyword evidence="2" id="KW-1185">Reference proteome</keyword>
<dbReference type="Proteomes" id="UP000618382">
    <property type="component" value="Unassembled WGS sequence"/>
</dbReference>
<name>A0ABQ4DE14_9CELL</name>
<comment type="caution">
    <text evidence="1">The sequence shown here is derived from an EMBL/GenBank/DDBJ whole genome shotgun (WGS) entry which is preliminary data.</text>
</comment>